<keyword evidence="1" id="KW-0808">Transferase</keyword>
<name>A0A7K1FK96_9ACTN</name>
<organism evidence="1 2">
    <name type="scientific">Nakamurella alba</name>
    <dbReference type="NCBI Taxonomy" id="2665158"/>
    <lineage>
        <taxon>Bacteria</taxon>
        <taxon>Bacillati</taxon>
        <taxon>Actinomycetota</taxon>
        <taxon>Actinomycetes</taxon>
        <taxon>Nakamurellales</taxon>
        <taxon>Nakamurellaceae</taxon>
        <taxon>Nakamurella</taxon>
    </lineage>
</organism>
<comment type="caution">
    <text evidence="1">The sequence shown here is derived from an EMBL/GenBank/DDBJ whole genome shotgun (WGS) entry which is preliminary data.</text>
</comment>
<sequence length="292" mass="30820">MADTPEPERVALAVAERAGVEVRELHGMTEMHRAAAIFDEVWDIGPGGTEMQPGLLQALAHSGNYVVGAFDASGGMVAASAAFLSTGDAGLHSHITGALGVSKGVGGAIKWHQRAWCLQRGIGAVAWTYDPLISRNAWFNIRRLGARPVRYLVDFYGEMPDAINAGQPTDRMLAVWELLSSPALAAAAAAASGAAAPGPAGHPEIRQALAVGPDGRPVIDREALAQDQRVTAAMPDDVETLRKTDPRSALDWRLAQREVLTTLLDAGARIVDQLPGRGYLLHRTAGAGTEES</sequence>
<dbReference type="InterPro" id="IPR038764">
    <property type="entry name" value="GNAT_N_AcTrfase_prd"/>
</dbReference>
<accession>A0A7K1FK96</accession>
<proteinExistence type="predicted"/>
<dbReference type="AlphaFoldDB" id="A0A7K1FK96"/>
<dbReference type="EMBL" id="WLYK01000003">
    <property type="protein sequence ID" value="MTD14490.1"/>
    <property type="molecule type" value="Genomic_DNA"/>
</dbReference>
<dbReference type="PANTHER" id="PTHR41700">
    <property type="entry name" value="GCN5-RELATED N-ACETYLTRANSFERASE"/>
    <property type="match status" value="1"/>
</dbReference>
<dbReference type="GO" id="GO:0016740">
    <property type="term" value="F:transferase activity"/>
    <property type="evidence" value="ECO:0007669"/>
    <property type="project" value="UniProtKB-KW"/>
</dbReference>
<dbReference type="Proteomes" id="UP000460221">
    <property type="component" value="Unassembled WGS sequence"/>
</dbReference>
<evidence type="ECO:0000313" key="1">
    <source>
        <dbReference type="EMBL" id="MTD14490.1"/>
    </source>
</evidence>
<evidence type="ECO:0000313" key="2">
    <source>
        <dbReference type="Proteomes" id="UP000460221"/>
    </source>
</evidence>
<gene>
    <name evidence="1" type="ORF">GIS00_11085</name>
</gene>
<dbReference type="RefSeq" id="WP_154768503.1">
    <property type="nucleotide sequence ID" value="NZ_WLYK01000003.1"/>
</dbReference>
<dbReference type="PANTHER" id="PTHR41700:SF1">
    <property type="entry name" value="N-ACETYLTRANSFERASE DOMAIN-CONTAINING PROTEIN"/>
    <property type="match status" value="1"/>
</dbReference>
<reference evidence="1 2" key="1">
    <citation type="submission" date="2019-11" db="EMBL/GenBank/DDBJ databases">
        <authorList>
            <person name="Jiang L.-Q."/>
        </authorList>
    </citation>
    <scope>NUCLEOTIDE SEQUENCE [LARGE SCALE GENOMIC DNA]</scope>
    <source>
        <strain evidence="1 2">YIM 132087</strain>
    </source>
</reference>
<keyword evidence="2" id="KW-1185">Reference proteome</keyword>
<protein>
    <submittedName>
        <fullName evidence="1">GNAT family N-acetyltransferase</fullName>
    </submittedName>
</protein>